<evidence type="ECO:0000256" key="1">
    <source>
        <dbReference type="ARBA" id="ARBA00010617"/>
    </source>
</evidence>
<dbReference type="PANTHER" id="PTHR46696">
    <property type="entry name" value="P450, PUTATIVE (EUROFUNG)-RELATED"/>
    <property type="match status" value="1"/>
</dbReference>
<comment type="caution">
    <text evidence="3">The sequence shown here is derived from an EMBL/GenBank/DDBJ whole genome shotgun (WGS) entry which is preliminary data.</text>
</comment>
<dbReference type="PROSITE" id="PS00086">
    <property type="entry name" value="CYTOCHROME_P450"/>
    <property type="match status" value="1"/>
</dbReference>
<organism evidence="3 4">
    <name type="scientific">Kitasatospora paranensis</name>
    <dbReference type="NCBI Taxonomy" id="258053"/>
    <lineage>
        <taxon>Bacteria</taxon>
        <taxon>Bacillati</taxon>
        <taxon>Actinomycetota</taxon>
        <taxon>Actinomycetes</taxon>
        <taxon>Kitasatosporales</taxon>
        <taxon>Streptomycetaceae</taxon>
        <taxon>Kitasatospora</taxon>
    </lineage>
</organism>
<dbReference type="Gene3D" id="1.10.630.10">
    <property type="entry name" value="Cytochrome P450"/>
    <property type="match status" value="1"/>
</dbReference>
<dbReference type="EMBL" id="JBHTAJ010000066">
    <property type="protein sequence ID" value="MFC7183371.1"/>
    <property type="molecule type" value="Genomic_DNA"/>
</dbReference>
<protein>
    <submittedName>
        <fullName evidence="3">Cytochrome P450</fullName>
    </submittedName>
</protein>
<proteinExistence type="inferred from homology"/>
<dbReference type="Pfam" id="PF00067">
    <property type="entry name" value="p450"/>
    <property type="match status" value="1"/>
</dbReference>
<keyword evidence="2" id="KW-0503">Monooxygenase</keyword>
<evidence type="ECO:0000256" key="2">
    <source>
        <dbReference type="RuleBase" id="RU000461"/>
    </source>
</evidence>
<keyword evidence="2" id="KW-0479">Metal-binding</keyword>
<comment type="similarity">
    <text evidence="1 2">Belongs to the cytochrome P450 family.</text>
</comment>
<dbReference type="PRINTS" id="PR00385">
    <property type="entry name" value="P450"/>
</dbReference>
<sequence length="403" mass="43225">MTTAHQAPDAADAPGLVPLHCLRHAEPGPPRLAALPTGTPVWLVTRHPDVRQVLTDPRINRSALYAPGAPPVTLVPNLLDDPDTLLNLDGEEHQRLRRTVQRAFTPRAIARWRPWVASVVDGLLDGLAAEGSPTDVVAAFSRPLPVAVISRLMGLEGLDLERLGHWSDHALSATAYTAEEIGLAMQEFGEFGHRLVVERRKNPGEDLVSSLVEAADRTGGVDERQLTSLVCGLVVAGHETTMTTLGNALVYLLGADDGAAWARIAEGEEQAAAAAEQLLRAVPLGDNTTLPGQLRRAVEDVEIGGVLIPAGSVVAADTRSANHDPAVYPEHLELFEPLPTPSLTFGAGPHHCLGAWLARMELELGLHRLAARFPGLRLVEPVEAIAWRQGLLTRSPLRLAVAW</sequence>
<name>A0ABW2G5M7_9ACTN</name>
<dbReference type="InterPro" id="IPR002397">
    <property type="entry name" value="Cyt_P450_B"/>
</dbReference>
<dbReference type="Proteomes" id="UP001596435">
    <property type="component" value="Unassembled WGS sequence"/>
</dbReference>
<keyword evidence="4" id="KW-1185">Reference proteome</keyword>
<dbReference type="RefSeq" id="WP_345709043.1">
    <property type="nucleotide sequence ID" value="NZ_BAABKV010000001.1"/>
</dbReference>
<dbReference type="InterPro" id="IPR036396">
    <property type="entry name" value="Cyt_P450_sf"/>
</dbReference>
<keyword evidence="2" id="KW-0408">Iron</keyword>
<keyword evidence="2" id="KW-0560">Oxidoreductase</keyword>
<dbReference type="InterPro" id="IPR017972">
    <property type="entry name" value="Cyt_P450_CS"/>
</dbReference>
<keyword evidence="2" id="KW-0349">Heme</keyword>
<accession>A0ABW2G5M7</accession>
<dbReference type="SUPFAM" id="SSF48264">
    <property type="entry name" value="Cytochrome P450"/>
    <property type="match status" value="1"/>
</dbReference>
<dbReference type="PANTHER" id="PTHR46696:SF1">
    <property type="entry name" value="CYTOCHROME P450 YJIB-RELATED"/>
    <property type="match status" value="1"/>
</dbReference>
<dbReference type="CDD" id="cd11031">
    <property type="entry name" value="Cyp158A-like"/>
    <property type="match status" value="1"/>
</dbReference>
<evidence type="ECO:0000313" key="4">
    <source>
        <dbReference type="Proteomes" id="UP001596435"/>
    </source>
</evidence>
<dbReference type="InterPro" id="IPR001128">
    <property type="entry name" value="Cyt_P450"/>
</dbReference>
<evidence type="ECO:0000313" key="3">
    <source>
        <dbReference type="EMBL" id="MFC7183371.1"/>
    </source>
</evidence>
<reference evidence="4" key="1">
    <citation type="journal article" date="2019" name="Int. J. Syst. Evol. Microbiol.">
        <title>The Global Catalogue of Microorganisms (GCM) 10K type strain sequencing project: providing services to taxonomists for standard genome sequencing and annotation.</title>
        <authorList>
            <consortium name="The Broad Institute Genomics Platform"/>
            <consortium name="The Broad Institute Genome Sequencing Center for Infectious Disease"/>
            <person name="Wu L."/>
            <person name="Ma J."/>
        </authorList>
    </citation>
    <scope>NUCLEOTIDE SEQUENCE [LARGE SCALE GENOMIC DNA]</scope>
    <source>
        <strain evidence="4">CGMCC 1.12859</strain>
    </source>
</reference>
<gene>
    <name evidence="3" type="ORF">ACFQMG_27875</name>
</gene>
<dbReference type="PRINTS" id="PR00359">
    <property type="entry name" value="BP450"/>
</dbReference>